<dbReference type="CDD" id="cd06550">
    <property type="entry name" value="TM_ABC_iron-siderophores_like"/>
    <property type="match status" value="1"/>
</dbReference>
<keyword evidence="3" id="KW-0813">Transport</keyword>
<keyword evidence="6 8" id="KW-1133">Transmembrane helix</keyword>
<organism evidence="9 10">
    <name type="scientific">Salicibibacter kimchii</name>
    <dbReference type="NCBI Taxonomy" id="2099786"/>
    <lineage>
        <taxon>Bacteria</taxon>
        <taxon>Bacillati</taxon>
        <taxon>Bacillota</taxon>
        <taxon>Bacilli</taxon>
        <taxon>Bacillales</taxon>
        <taxon>Bacillaceae</taxon>
        <taxon>Salicibibacter</taxon>
    </lineage>
</organism>
<feature type="transmembrane region" description="Helical" evidence="8">
    <location>
        <begin position="207"/>
        <end position="229"/>
    </location>
</feature>
<dbReference type="RefSeq" id="WP_114374633.1">
    <property type="nucleotide sequence ID" value="NZ_CP031092.1"/>
</dbReference>
<sequence length="344" mass="36779">MSKYLTIRNRFVSFRLEKKPLAIIAILFIILCFSMVIGLSFGSTWISPFAVLQHLFGSDSSGHAFIIDVLRLPRMVLALLVGASLGVAGLILQEMIRNPLASPDIIGITSGASVAAVAFIAWFSGIISISYLPVAAMMGAGVVSLLIYLLAWKRGVTPVRLVLIGIGMAAAMDALTTMMIVFSPIQTASQAYTWLTGSVYGTTWDDVAAMLPWVLLFMPLAYLCTRAIHVQQLGDGVAVGLGAKIQWQRFFMILISVGLAGVAVAFAGGVGFVGLMAPHIGRFFVGRSFAALVPVSALIGGWMVVVADVIARTAFLPLDLPVGVLISGIGAPFFIYLLYRNRHI</sequence>
<dbReference type="AlphaFoldDB" id="A0A345C1M9"/>
<name>A0A345C1M9_9BACI</name>
<evidence type="ECO:0000256" key="1">
    <source>
        <dbReference type="ARBA" id="ARBA00004651"/>
    </source>
</evidence>
<dbReference type="Pfam" id="PF01032">
    <property type="entry name" value="FecCD"/>
    <property type="match status" value="1"/>
</dbReference>
<feature type="transmembrane region" description="Helical" evidence="8">
    <location>
        <begin position="21"/>
        <end position="46"/>
    </location>
</feature>
<feature type="transmembrane region" description="Helical" evidence="8">
    <location>
        <begin position="75"/>
        <end position="93"/>
    </location>
</feature>
<dbReference type="SUPFAM" id="SSF81345">
    <property type="entry name" value="ABC transporter involved in vitamin B12 uptake, BtuC"/>
    <property type="match status" value="1"/>
</dbReference>
<evidence type="ECO:0000256" key="5">
    <source>
        <dbReference type="ARBA" id="ARBA00022692"/>
    </source>
</evidence>
<protein>
    <submittedName>
        <fullName evidence="9">Iron ABC transporter permease</fullName>
    </submittedName>
</protein>
<feature type="transmembrane region" description="Helical" evidence="8">
    <location>
        <begin position="250"/>
        <end position="277"/>
    </location>
</feature>
<comment type="subcellular location">
    <subcellularLocation>
        <location evidence="1">Cell membrane</location>
        <topology evidence="1">Multi-pass membrane protein</topology>
    </subcellularLocation>
</comment>
<evidence type="ECO:0000256" key="4">
    <source>
        <dbReference type="ARBA" id="ARBA00022475"/>
    </source>
</evidence>
<dbReference type="PANTHER" id="PTHR30472">
    <property type="entry name" value="FERRIC ENTEROBACTIN TRANSPORT SYSTEM PERMEASE PROTEIN"/>
    <property type="match status" value="1"/>
</dbReference>
<evidence type="ECO:0000256" key="3">
    <source>
        <dbReference type="ARBA" id="ARBA00022448"/>
    </source>
</evidence>
<evidence type="ECO:0000313" key="9">
    <source>
        <dbReference type="EMBL" id="AXF57110.1"/>
    </source>
</evidence>
<dbReference type="GO" id="GO:0005886">
    <property type="term" value="C:plasma membrane"/>
    <property type="evidence" value="ECO:0007669"/>
    <property type="project" value="UniProtKB-SubCell"/>
</dbReference>
<evidence type="ECO:0000256" key="8">
    <source>
        <dbReference type="SAM" id="Phobius"/>
    </source>
</evidence>
<feature type="transmembrane region" description="Helical" evidence="8">
    <location>
        <begin position="162"/>
        <end position="187"/>
    </location>
</feature>
<keyword evidence="10" id="KW-1185">Reference proteome</keyword>
<evidence type="ECO:0000256" key="7">
    <source>
        <dbReference type="ARBA" id="ARBA00023136"/>
    </source>
</evidence>
<keyword evidence="4" id="KW-1003">Cell membrane</keyword>
<dbReference type="GO" id="GO:0033214">
    <property type="term" value="P:siderophore-iron import into cell"/>
    <property type="evidence" value="ECO:0007669"/>
    <property type="project" value="TreeGrafter"/>
</dbReference>
<dbReference type="Proteomes" id="UP000252100">
    <property type="component" value="Chromosome"/>
</dbReference>
<feature type="transmembrane region" description="Helical" evidence="8">
    <location>
        <begin position="129"/>
        <end position="150"/>
    </location>
</feature>
<dbReference type="GO" id="GO:0022857">
    <property type="term" value="F:transmembrane transporter activity"/>
    <property type="evidence" value="ECO:0007669"/>
    <property type="project" value="InterPro"/>
</dbReference>
<dbReference type="KEGG" id="rue:DT065_14625"/>
<feature type="transmembrane region" description="Helical" evidence="8">
    <location>
        <begin position="105"/>
        <end position="123"/>
    </location>
</feature>
<accession>A0A345C1M9</accession>
<feature type="transmembrane region" description="Helical" evidence="8">
    <location>
        <begin position="318"/>
        <end position="339"/>
    </location>
</feature>
<dbReference type="InterPro" id="IPR037294">
    <property type="entry name" value="ABC_BtuC-like"/>
</dbReference>
<dbReference type="OrthoDB" id="9811721at2"/>
<feature type="transmembrane region" description="Helical" evidence="8">
    <location>
        <begin position="289"/>
        <end position="311"/>
    </location>
</feature>
<reference evidence="9 10" key="1">
    <citation type="journal article" date="2018" name="J. Microbiol.">
        <title>Salicibibacter kimchii gen. nov., sp. nov., a moderately halophilic and alkalitolerant bacterium in the family Bacillaceae, isolated from kimchi.</title>
        <authorList>
            <person name="Jang J.Y."/>
            <person name="Oh Y.J."/>
            <person name="Lim S.K."/>
            <person name="Park H.K."/>
            <person name="Lee C."/>
            <person name="Kim J.Y."/>
            <person name="Lee M.A."/>
            <person name="Choi H.J."/>
        </authorList>
    </citation>
    <scope>NUCLEOTIDE SEQUENCE [LARGE SCALE GENOMIC DNA]</scope>
    <source>
        <strain evidence="9 10">NKC1-1</strain>
    </source>
</reference>
<gene>
    <name evidence="9" type="ORF">DT065_14625</name>
</gene>
<keyword evidence="7 8" id="KW-0472">Membrane</keyword>
<comment type="similarity">
    <text evidence="2">Belongs to the binding-protein-dependent transport system permease family. FecCD subfamily.</text>
</comment>
<dbReference type="PANTHER" id="PTHR30472:SF24">
    <property type="entry name" value="FERRIC ENTEROBACTIN TRANSPORT SYSTEM PERMEASE PROTEIN FEPG"/>
    <property type="match status" value="1"/>
</dbReference>
<dbReference type="InterPro" id="IPR000522">
    <property type="entry name" value="ABC_transptr_permease_BtuC"/>
</dbReference>
<evidence type="ECO:0000256" key="2">
    <source>
        <dbReference type="ARBA" id="ARBA00007935"/>
    </source>
</evidence>
<evidence type="ECO:0000313" key="10">
    <source>
        <dbReference type="Proteomes" id="UP000252100"/>
    </source>
</evidence>
<proteinExistence type="inferred from homology"/>
<dbReference type="FunFam" id="1.10.3470.10:FF:000001">
    <property type="entry name" value="Vitamin B12 ABC transporter permease BtuC"/>
    <property type="match status" value="1"/>
</dbReference>
<keyword evidence="5 8" id="KW-0812">Transmembrane</keyword>
<evidence type="ECO:0000256" key="6">
    <source>
        <dbReference type="ARBA" id="ARBA00022989"/>
    </source>
</evidence>
<dbReference type="EMBL" id="CP031092">
    <property type="protein sequence ID" value="AXF57110.1"/>
    <property type="molecule type" value="Genomic_DNA"/>
</dbReference>
<dbReference type="Gene3D" id="1.10.3470.10">
    <property type="entry name" value="ABC transporter involved in vitamin B12 uptake, BtuC"/>
    <property type="match status" value="1"/>
</dbReference>